<evidence type="ECO:0008006" key="6">
    <source>
        <dbReference type="Google" id="ProtNLM"/>
    </source>
</evidence>
<evidence type="ECO:0000256" key="3">
    <source>
        <dbReference type="SAM" id="SignalP"/>
    </source>
</evidence>
<keyword evidence="2" id="KW-0812">Transmembrane</keyword>
<proteinExistence type="predicted"/>
<evidence type="ECO:0000313" key="5">
    <source>
        <dbReference type="Proteomes" id="UP000494165"/>
    </source>
</evidence>
<accession>A0A8S1D178</accession>
<dbReference type="OrthoDB" id="10666637at2759"/>
<sequence length="314" mass="34467">MRSTTLLLLAAAAAASTALDQQQSLPSLCRNDNPHVFVHEALMLDLWQEPAQHPANCSVRLVAPAGHYLAIAYHPPNNQTDQCPIRLDLAYDYYGSTVKVEDLCTRQLLVPSLLPSMFPATVTLEAHEAHWPPKGHRLHITAVGINAVCDDRKKYYLCATMNPPPNQKALSRFCVRYSLVCDGLLNCPASGADEIETLCVPRSGVADGDGGDGDGTSILRKQLRELVEQAQLEIFNSAQTAEEEFSWWWYLAATCLSLVLLVTGVAVAAYCRNTNQDESDSETTGMSTSCPESCPEREDPPPDYKSIFLCEEPV</sequence>
<evidence type="ECO:0000313" key="4">
    <source>
        <dbReference type="EMBL" id="CAB3375245.1"/>
    </source>
</evidence>
<dbReference type="Proteomes" id="UP000494165">
    <property type="component" value="Unassembled WGS sequence"/>
</dbReference>
<keyword evidence="2" id="KW-1133">Transmembrane helix</keyword>
<reference evidence="4 5" key="1">
    <citation type="submission" date="2020-04" db="EMBL/GenBank/DDBJ databases">
        <authorList>
            <person name="Alioto T."/>
            <person name="Alioto T."/>
            <person name="Gomez Garrido J."/>
        </authorList>
    </citation>
    <scope>NUCLEOTIDE SEQUENCE [LARGE SCALE GENOMIC DNA]</scope>
</reference>
<organism evidence="4 5">
    <name type="scientific">Cloeon dipterum</name>
    <dbReference type="NCBI Taxonomy" id="197152"/>
    <lineage>
        <taxon>Eukaryota</taxon>
        <taxon>Metazoa</taxon>
        <taxon>Ecdysozoa</taxon>
        <taxon>Arthropoda</taxon>
        <taxon>Hexapoda</taxon>
        <taxon>Insecta</taxon>
        <taxon>Pterygota</taxon>
        <taxon>Palaeoptera</taxon>
        <taxon>Ephemeroptera</taxon>
        <taxon>Pisciforma</taxon>
        <taxon>Baetidae</taxon>
        <taxon>Cloeon</taxon>
    </lineage>
</organism>
<gene>
    <name evidence="4" type="ORF">CLODIP_2_CD04655</name>
</gene>
<name>A0A8S1D178_9INSE</name>
<feature type="chain" id="PRO_5035926702" description="CUB domain-containing protein" evidence="3">
    <location>
        <begin position="19"/>
        <end position="314"/>
    </location>
</feature>
<protein>
    <recommendedName>
        <fullName evidence="6">CUB domain-containing protein</fullName>
    </recommendedName>
</protein>
<keyword evidence="5" id="KW-1185">Reference proteome</keyword>
<dbReference type="EMBL" id="CADEPI010000109">
    <property type="protein sequence ID" value="CAB3375245.1"/>
    <property type="molecule type" value="Genomic_DNA"/>
</dbReference>
<feature type="compositionally biased region" description="Polar residues" evidence="1">
    <location>
        <begin position="276"/>
        <end position="291"/>
    </location>
</feature>
<feature type="signal peptide" evidence="3">
    <location>
        <begin position="1"/>
        <end position="18"/>
    </location>
</feature>
<keyword evidence="2" id="KW-0472">Membrane</keyword>
<comment type="caution">
    <text evidence="4">The sequence shown here is derived from an EMBL/GenBank/DDBJ whole genome shotgun (WGS) entry which is preliminary data.</text>
</comment>
<dbReference type="AlphaFoldDB" id="A0A8S1D178"/>
<evidence type="ECO:0000256" key="2">
    <source>
        <dbReference type="SAM" id="Phobius"/>
    </source>
</evidence>
<keyword evidence="3" id="KW-0732">Signal</keyword>
<feature type="region of interest" description="Disordered" evidence="1">
    <location>
        <begin position="276"/>
        <end position="305"/>
    </location>
</feature>
<evidence type="ECO:0000256" key="1">
    <source>
        <dbReference type="SAM" id="MobiDB-lite"/>
    </source>
</evidence>
<feature type="transmembrane region" description="Helical" evidence="2">
    <location>
        <begin position="247"/>
        <end position="271"/>
    </location>
</feature>